<evidence type="ECO:0000313" key="12">
    <source>
        <dbReference type="Proteomes" id="UP000615455"/>
    </source>
</evidence>
<keyword evidence="7" id="KW-0560">Oxidoreductase</keyword>
<gene>
    <name evidence="11" type="ORF">GCM10008018_68550</name>
</gene>
<dbReference type="EMBL" id="BMHE01000073">
    <property type="protein sequence ID" value="GGA13924.1"/>
    <property type="molecule type" value="Genomic_DNA"/>
</dbReference>
<keyword evidence="12" id="KW-1185">Reference proteome</keyword>
<dbReference type="InterPro" id="IPR029041">
    <property type="entry name" value="FAD-linked_oxidoreductase-like"/>
</dbReference>
<evidence type="ECO:0000313" key="11">
    <source>
        <dbReference type="EMBL" id="GGA13924.1"/>
    </source>
</evidence>
<dbReference type="PIRSF" id="PIRSF000196">
    <property type="entry name" value="Pro_dehydrog"/>
    <property type="match status" value="1"/>
</dbReference>
<dbReference type="PANTHER" id="PTHR13914:SF0">
    <property type="entry name" value="PROLINE DEHYDROGENASE 1, MITOCHONDRIAL"/>
    <property type="match status" value="1"/>
</dbReference>
<evidence type="ECO:0000256" key="9">
    <source>
        <dbReference type="ARBA" id="ARBA00048779"/>
    </source>
</evidence>
<comment type="cofactor">
    <cofactor evidence="1">
        <name>FAD</name>
        <dbReference type="ChEBI" id="CHEBI:57692"/>
    </cofactor>
</comment>
<proteinExistence type="predicted"/>
<dbReference type="EC" id="1.5.5.2" evidence="3"/>
<keyword evidence="6" id="KW-0274">FAD</keyword>
<evidence type="ECO:0000256" key="8">
    <source>
        <dbReference type="ARBA" id="ARBA00023062"/>
    </source>
</evidence>
<evidence type="ECO:0000256" key="6">
    <source>
        <dbReference type="ARBA" id="ARBA00022827"/>
    </source>
</evidence>
<evidence type="ECO:0000256" key="3">
    <source>
        <dbReference type="ARBA" id="ARBA00012695"/>
    </source>
</evidence>
<feature type="domain" description="Proline dehydrogenase" evidence="10">
    <location>
        <begin position="59"/>
        <end position="286"/>
    </location>
</feature>
<dbReference type="InterPro" id="IPR002872">
    <property type="entry name" value="Proline_DH_dom"/>
</dbReference>
<dbReference type="PANTHER" id="PTHR13914">
    <property type="entry name" value="PROLINE OXIDASE"/>
    <property type="match status" value="1"/>
</dbReference>
<evidence type="ECO:0000256" key="1">
    <source>
        <dbReference type="ARBA" id="ARBA00001974"/>
    </source>
</evidence>
<accession>A0ABQ1FIP7</accession>
<evidence type="ECO:0000256" key="4">
    <source>
        <dbReference type="ARBA" id="ARBA00022630"/>
    </source>
</evidence>
<comment type="catalytic activity">
    <reaction evidence="9">
        <text>L-proline + a quinone = (S)-1-pyrroline-5-carboxylate + a quinol + H(+)</text>
        <dbReference type="Rhea" id="RHEA:23784"/>
        <dbReference type="ChEBI" id="CHEBI:15378"/>
        <dbReference type="ChEBI" id="CHEBI:17388"/>
        <dbReference type="ChEBI" id="CHEBI:24646"/>
        <dbReference type="ChEBI" id="CHEBI:60039"/>
        <dbReference type="ChEBI" id="CHEBI:132124"/>
        <dbReference type="EC" id="1.5.5.2"/>
    </reaction>
</comment>
<organism evidence="11 12">
    <name type="scientific">Paenibacillus marchantiophytorum</name>
    <dbReference type="NCBI Taxonomy" id="1619310"/>
    <lineage>
        <taxon>Bacteria</taxon>
        <taxon>Bacillati</taxon>
        <taxon>Bacillota</taxon>
        <taxon>Bacilli</taxon>
        <taxon>Bacillales</taxon>
        <taxon>Paenibacillaceae</taxon>
        <taxon>Paenibacillus</taxon>
    </lineage>
</organism>
<keyword evidence="4" id="KW-0285">Flavoprotein</keyword>
<dbReference type="Pfam" id="PF01619">
    <property type="entry name" value="Pro_dh"/>
    <property type="match status" value="1"/>
</dbReference>
<keyword evidence="8" id="KW-0642">Proline metabolism</keyword>
<evidence type="ECO:0000256" key="2">
    <source>
        <dbReference type="ARBA" id="ARBA00004739"/>
    </source>
</evidence>
<dbReference type="Proteomes" id="UP000615455">
    <property type="component" value="Unassembled WGS sequence"/>
</dbReference>
<dbReference type="InterPro" id="IPR008219">
    <property type="entry name" value="PRODH_bac_arc"/>
</dbReference>
<comment type="caution">
    <text evidence="11">The sequence shown here is derived from an EMBL/GenBank/DDBJ whole genome shotgun (WGS) entry which is preliminary data.</text>
</comment>
<keyword evidence="5" id="KW-0547">Nucleotide-binding</keyword>
<evidence type="ECO:0000256" key="7">
    <source>
        <dbReference type="ARBA" id="ARBA00023002"/>
    </source>
</evidence>
<name>A0ABQ1FIP7_9BACL</name>
<evidence type="ECO:0000256" key="5">
    <source>
        <dbReference type="ARBA" id="ARBA00022741"/>
    </source>
</evidence>
<sequence>MNDAELRIIASQALKSIARNEHIQTYIQESKDLYPLFFRAAQRFITGETRDKAVSEALDFKWKGYAVSLEYIGENTTTQEACELAQEEYLKLIRTSGESGLQATISLDLSHIGLTVNPELSRDHLAQLAQEAARYGSTVMISAEESAKTDQILEIYKHVGDKFPNVGITLHAQLHRTESDLLDIKSYPGRIRIVKGAYQEPQEIALPRSEELNERYLHLTKLLVASGRPVSIASHDEVIIEAARKRGYLAQPNVEIEMLYGIRPDLLKKLKEAGCRTKVYVLYGKEWHLYVCHRLSEFPPNLYRALADIAAPFPSKESLY</sequence>
<dbReference type="InterPro" id="IPR015659">
    <property type="entry name" value="Proline_oxidase"/>
</dbReference>
<reference evidence="12" key="1">
    <citation type="journal article" date="2019" name="Int. J. Syst. Evol. Microbiol.">
        <title>The Global Catalogue of Microorganisms (GCM) 10K type strain sequencing project: providing services to taxonomists for standard genome sequencing and annotation.</title>
        <authorList>
            <consortium name="The Broad Institute Genomics Platform"/>
            <consortium name="The Broad Institute Genome Sequencing Center for Infectious Disease"/>
            <person name="Wu L."/>
            <person name="Ma J."/>
        </authorList>
    </citation>
    <scope>NUCLEOTIDE SEQUENCE [LARGE SCALE GENOMIC DNA]</scope>
    <source>
        <strain evidence="12">CGMCC 1.15043</strain>
    </source>
</reference>
<dbReference type="Gene3D" id="3.20.20.220">
    <property type="match status" value="1"/>
</dbReference>
<dbReference type="SUPFAM" id="SSF51730">
    <property type="entry name" value="FAD-linked oxidoreductase"/>
    <property type="match status" value="1"/>
</dbReference>
<dbReference type="RefSeq" id="WP_189020350.1">
    <property type="nucleotide sequence ID" value="NZ_BMHE01000073.1"/>
</dbReference>
<evidence type="ECO:0000259" key="10">
    <source>
        <dbReference type="Pfam" id="PF01619"/>
    </source>
</evidence>
<protein>
    <recommendedName>
        <fullName evidence="3">proline dehydrogenase</fullName>
        <ecNumber evidence="3">1.5.5.2</ecNumber>
    </recommendedName>
</protein>
<comment type="pathway">
    <text evidence="2">Amino-acid degradation; L-proline degradation into L-glutamate; L-glutamate from L-proline: step 1/2.</text>
</comment>